<comment type="caution">
    <text evidence="1">The sequence shown here is derived from an EMBL/GenBank/DDBJ whole genome shotgun (WGS) entry which is preliminary data.</text>
</comment>
<evidence type="ECO:0000313" key="1">
    <source>
        <dbReference type="EMBL" id="ODN05243.1"/>
    </source>
</evidence>
<proteinExistence type="predicted"/>
<dbReference type="AlphaFoldDB" id="A0A1D2NIY8"/>
<reference evidence="1 2" key="1">
    <citation type="journal article" date="2016" name="Genome Biol. Evol.">
        <title>Gene Family Evolution Reflects Adaptation to Soil Environmental Stressors in the Genome of the Collembolan Orchesella cincta.</title>
        <authorList>
            <person name="Faddeeva-Vakhrusheva A."/>
            <person name="Derks M.F."/>
            <person name="Anvar S.Y."/>
            <person name="Agamennone V."/>
            <person name="Suring W."/>
            <person name="Smit S."/>
            <person name="van Straalen N.M."/>
            <person name="Roelofs D."/>
        </authorList>
    </citation>
    <scope>NUCLEOTIDE SEQUENCE [LARGE SCALE GENOMIC DNA]</scope>
    <source>
        <tissue evidence="1">Mixed pool</tissue>
    </source>
</reference>
<sequence length="255" mass="29969">MTYDNDLFFNAATGVTEPLLMDLVPYHLKNQRTVLKEIERCSSFINIEVLILYVWQEALPVMALIKDSDDFISLLEVPKTEEDLISTLSPGRFLSLAQIGVERMINIAQQLDVFSLLRLFGAKQTYYYILKWDYDSKWELETLLDIPVVHRWEQLLNIEEIYMVPRHEDQRVSLECRLKQIEADHILVTDDSDMSLKIEFVFDSEKLFPNMLNNINKVISLKFLRVIYGKTIWDKFTTFINTDNVIQEIEVDEGF</sequence>
<protein>
    <submittedName>
        <fullName evidence="1">Uncharacterized protein</fullName>
    </submittedName>
</protein>
<keyword evidence="2" id="KW-1185">Reference proteome</keyword>
<gene>
    <name evidence="1" type="ORF">Ocin01_01428</name>
</gene>
<dbReference type="EMBL" id="LJIJ01000027">
    <property type="protein sequence ID" value="ODN05243.1"/>
    <property type="molecule type" value="Genomic_DNA"/>
</dbReference>
<organism evidence="1 2">
    <name type="scientific">Orchesella cincta</name>
    <name type="common">Springtail</name>
    <name type="synonym">Podura cincta</name>
    <dbReference type="NCBI Taxonomy" id="48709"/>
    <lineage>
        <taxon>Eukaryota</taxon>
        <taxon>Metazoa</taxon>
        <taxon>Ecdysozoa</taxon>
        <taxon>Arthropoda</taxon>
        <taxon>Hexapoda</taxon>
        <taxon>Collembola</taxon>
        <taxon>Entomobryomorpha</taxon>
        <taxon>Entomobryoidea</taxon>
        <taxon>Orchesellidae</taxon>
        <taxon>Orchesellinae</taxon>
        <taxon>Orchesella</taxon>
    </lineage>
</organism>
<accession>A0A1D2NIY8</accession>
<evidence type="ECO:0000313" key="2">
    <source>
        <dbReference type="Proteomes" id="UP000094527"/>
    </source>
</evidence>
<name>A0A1D2NIY8_ORCCI</name>
<dbReference type="Proteomes" id="UP000094527">
    <property type="component" value="Unassembled WGS sequence"/>
</dbReference>